<protein>
    <submittedName>
        <fullName evidence="1">Uncharacterized protein</fullName>
    </submittedName>
</protein>
<dbReference type="EMBL" id="SKCS01000109">
    <property type="protein sequence ID" value="TNN16665.1"/>
    <property type="molecule type" value="Genomic_DNA"/>
</dbReference>
<reference evidence="1 2" key="1">
    <citation type="submission" date="2019-03" db="EMBL/GenBank/DDBJ databases">
        <title>An improved genome assembly of the fluke Schistosoma japonicum.</title>
        <authorList>
            <person name="Hu W."/>
            <person name="Luo F."/>
            <person name="Yin M."/>
            <person name="Mo X."/>
            <person name="Sun C."/>
            <person name="Wu Q."/>
            <person name="Zhu B."/>
            <person name="Xiang M."/>
            <person name="Wang J."/>
            <person name="Wang Y."/>
            <person name="Zhang T."/>
            <person name="Xu B."/>
            <person name="Zheng H."/>
            <person name="Feng Z."/>
        </authorList>
    </citation>
    <scope>NUCLEOTIDE SEQUENCE [LARGE SCALE GENOMIC DNA]</scope>
    <source>
        <strain evidence="1">HuSjv2</strain>
        <tissue evidence="1">Worms</tissue>
    </source>
</reference>
<accession>A0A4Z2DJK2</accession>
<organism evidence="1 2">
    <name type="scientific">Schistosoma japonicum</name>
    <name type="common">Blood fluke</name>
    <dbReference type="NCBI Taxonomy" id="6182"/>
    <lineage>
        <taxon>Eukaryota</taxon>
        <taxon>Metazoa</taxon>
        <taxon>Spiralia</taxon>
        <taxon>Lophotrochozoa</taxon>
        <taxon>Platyhelminthes</taxon>
        <taxon>Trematoda</taxon>
        <taxon>Digenea</taxon>
        <taxon>Strigeidida</taxon>
        <taxon>Schistosomatoidea</taxon>
        <taxon>Schistosomatidae</taxon>
        <taxon>Schistosoma</taxon>
    </lineage>
</organism>
<name>A0A4Z2DJK2_SCHJA</name>
<comment type="caution">
    <text evidence="1">The sequence shown here is derived from an EMBL/GenBank/DDBJ whole genome shotgun (WGS) entry which is preliminary data.</text>
</comment>
<evidence type="ECO:0000313" key="2">
    <source>
        <dbReference type="Proteomes" id="UP000311919"/>
    </source>
</evidence>
<proteinExistence type="predicted"/>
<sequence length="78" mass="8827">MHIIPRARYTTPWQITSYLSNCHRRLKSIHTSLVASNDEMGVPTKTSSIVSMYEQHCGQITLESTQKVYSVKTVLSAD</sequence>
<dbReference type="AlphaFoldDB" id="A0A4Z2DJK2"/>
<dbReference type="Proteomes" id="UP000311919">
    <property type="component" value="Unassembled WGS sequence"/>
</dbReference>
<gene>
    <name evidence="1" type="ORF">EWB00_000306</name>
</gene>
<evidence type="ECO:0000313" key="1">
    <source>
        <dbReference type="EMBL" id="TNN16665.1"/>
    </source>
</evidence>
<keyword evidence="2" id="KW-1185">Reference proteome</keyword>